<keyword evidence="6" id="KW-0614">Plasmid</keyword>
<evidence type="ECO:0000256" key="2">
    <source>
        <dbReference type="ARBA" id="ARBA00023125"/>
    </source>
</evidence>
<feature type="domain" description="HTH tetR-type" evidence="5">
    <location>
        <begin position="18"/>
        <end position="78"/>
    </location>
</feature>
<sequence length="216" mass="23261">MAGGTALRRAEIGQERREKTRQKLIAAAARVIAANGDKTATIDDFIRAAGVARGTFYNYFPTRENLLDALWTQVGKDPFLEIGKACASISDPVERLIAQAWRILIRSGEDQAWGWLIFALSGNAETVNSDLRAYPAPDLKAGLSAGRLHYDHLDSARDFVVGAVRAGMKTQLSGRGSSEYAHDICKMILLALAVPTEEANRIMGSATRTGVGVASA</sequence>
<evidence type="ECO:0000256" key="4">
    <source>
        <dbReference type="PROSITE-ProRule" id="PRU00335"/>
    </source>
</evidence>
<dbReference type="Pfam" id="PF00440">
    <property type="entry name" value="TetR_N"/>
    <property type="match status" value="1"/>
</dbReference>
<dbReference type="Proteomes" id="UP000655037">
    <property type="component" value="Unassembled WGS sequence"/>
</dbReference>
<evidence type="ECO:0000259" key="5">
    <source>
        <dbReference type="PROSITE" id="PS50977"/>
    </source>
</evidence>
<evidence type="ECO:0000313" key="7">
    <source>
        <dbReference type="Proteomes" id="UP000655037"/>
    </source>
</evidence>
<keyword evidence="3" id="KW-0804">Transcription</keyword>
<name>A0AAE2UW62_AGRVI</name>
<evidence type="ECO:0000313" key="6">
    <source>
        <dbReference type="EMBL" id="MBF2714679.1"/>
    </source>
</evidence>
<dbReference type="GO" id="GO:0003700">
    <property type="term" value="F:DNA-binding transcription factor activity"/>
    <property type="evidence" value="ECO:0007669"/>
    <property type="project" value="TreeGrafter"/>
</dbReference>
<comment type="caution">
    <text evidence="6">The sequence shown here is derived from an EMBL/GenBank/DDBJ whole genome shotgun (WGS) entry which is preliminary data.</text>
</comment>
<keyword evidence="2 4" id="KW-0238">DNA-binding</keyword>
<dbReference type="InterPro" id="IPR050109">
    <property type="entry name" value="HTH-type_TetR-like_transc_reg"/>
</dbReference>
<dbReference type="GO" id="GO:0000976">
    <property type="term" value="F:transcription cis-regulatory region binding"/>
    <property type="evidence" value="ECO:0007669"/>
    <property type="project" value="TreeGrafter"/>
</dbReference>
<reference evidence="6" key="1">
    <citation type="submission" date="2020-11" db="EMBL/GenBank/DDBJ databases">
        <title>Agrobacterium vitis strain K377 genome.</title>
        <authorList>
            <person name="Xi H."/>
        </authorList>
    </citation>
    <scope>NUCLEOTIDE SEQUENCE</scope>
    <source>
        <strain evidence="6">K377</strain>
        <plasmid evidence="6">unnamed3</plasmid>
    </source>
</reference>
<dbReference type="PROSITE" id="PS50977">
    <property type="entry name" value="HTH_TETR_2"/>
    <property type="match status" value="1"/>
</dbReference>
<dbReference type="PANTHER" id="PTHR30055:SF234">
    <property type="entry name" value="HTH-TYPE TRANSCRIPTIONAL REGULATOR BETI"/>
    <property type="match status" value="1"/>
</dbReference>
<keyword evidence="1" id="KW-0805">Transcription regulation</keyword>
<dbReference type="Pfam" id="PF21306">
    <property type="entry name" value="TetR_C_40"/>
    <property type="match status" value="1"/>
</dbReference>
<dbReference type="SUPFAM" id="SSF46689">
    <property type="entry name" value="Homeodomain-like"/>
    <property type="match status" value="1"/>
</dbReference>
<gene>
    <name evidence="6" type="ORF">IEI95_010670</name>
</gene>
<dbReference type="InterPro" id="IPR009057">
    <property type="entry name" value="Homeodomain-like_sf"/>
</dbReference>
<dbReference type="InterPro" id="IPR001647">
    <property type="entry name" value="HTH_TetR"/>
</dbReference>
<evidence type="ECO:0000256" key="3">
    <source>
        <dbReference type="ARBA" id="ARBA00023163"/>
    </source>
</evidence>
<dbReference type="InterPro" id="IPR049513">
    <property type="entry name" value="TetR_C_40"/>
</dbReference>
<dbReference type="AlphaFoldDB" id="A0AAE2UW62"/>
<dbReference type="PRINTS" id="PR00455">
    <property type="entry name" value="HTHTETR"/>
</dbReference>
<evidence type="ECO:0000256" key="1">
    <source>
        <dbReference type="ARBA" id="ARBA00023015"/>
    </source>
</evidence>
<dbReference type="EMBL" id="JACXXJ020000004">
    <property type="protein sequence ID" value="MBF2714679.1"/>
    <property type="molecule type" value="Genomic_DNA"/>
</dbReference>
<dbReference type="RefSeq" id="WP_156532954.1">
    <property type="nucleotide sequence ID" value="NZ_JACXXJ020000004.1"/>
</dbReference>
<dbReference type="PANTHER" id="PTHR30055">
    <property type="entry name" value="HTH-TYPE TRANSCRIPTIONAL REGULATOR RUTR"/>
    <property type="match status" value="1"/>
</dbReference>
<accession>A0AAE2UW62</accession>
<feature type="DNA-binding region" description="H-T-H motif" evidence="4">
    <location>
        <begin position="41"/>
        <end position="60"/>
    </location>
</feature>
<protein>
    <submittedName>
        <fullName evidence="6">TetR/AcrR family transcriptional regulator</fullName>
    </submittedName>
</protein>
<dbReference type="Gene3D" id="1.10.357.10">
    <property type="entry name" value="Tetracycline Repressor, domain 2"/>
    <property type="match status" value="1"/>
</dbReference>
<geneLocation type="plasmid" evidence="6">
    <name>unnamed3</name>
</geneLocation>
<proteinExistence type="predicted"/>
<organism evidence="6 7">
    <name type="scientific">Agrobacterium vitis</name>
    <name type="common">Rhizobium vitis</name>
    <dbReference type="NCBI Taxonomy" id="373"/>
    <lineage>
        <taxon>Bacteria</taxon>
        <taxon>Pseudomonadati</taxon>
        <taxon>Pseudomonadota</taxon>
        <taxon>Alphaproteobacteria</taxon>
        <taxon>Hyphomicrobiales</taxon>
        <taxon>Rhizobiaceae</taxon>
        <taxon>Rhizobium/Agrobacterium group</taxon>
        <taxon>Agrobacterium</taxon>
    </lineage>
</organism>